<feature type="domain" description="Intron-encoded endonuclease 1 DNA-binding" evidence="2">
    <location>
        <begin position="109"/>
        <end position="154"/>
    </location>
</feature>
<keyword evidence="3" id="KW-0540">Nuclease</keyword>
<evidence type="ECO:0000259" key="2">
    <source>
        <dbReference type="Pfam" id="PF20987"/>
    </source>
</evidence>
<organism evidence="3 4">
    <name type="scientific">Geobacter metallireducens (strain ATCC 53774 / DSM 7210 / GS-15)</name>
    <dbReference type="NCBI Taxonomy" id="269799"/>
    <lineage>
        <taxon>Bacteria</taxon>
        <taxon>Pseudomonadati</taxon>
        <taxon>Thermodesulfobacteriota</taxon>
        <taxon>Desulfuromonadia</taxon>
        <taxon>Geobacterales</taxon>
        <taxon>Geobacteraceae</taxon>
        <taxon>Geobacter</taxon>
    </lineage>
</organism>
<feature type="domain" description="NUMOD4" evidence="1">
    <location>
        <begin position="5"/>
        <end position="42"/>
    </location>
</feature>
<evidence type="ECO:0000313" key="3">
    <source>
        <dbReference type="EMBL" id="ABB32508.1"/>
    </source>
</evidence>
<keyword evidence="3" id="KW-0378">Hydrolase</keyword>
<dbReference type="InterPro" id="IPR048681">
    <property type="entry name" value="I-TevI_DNA-bd"/>
</dbReference>
<dbReference type="InterPro" id="IPR044925">
    <property type="entry name" value="His-Me_finger_sf"/>
</dbReference>
<gene>
    <name evidence="3" type="ordered locus">Gmet_2283</name>
</gene>
<sequence>MTESERWKVVREAREYEVSNNGDIRRIKTRHVLSPSVSKKGCIANLYVGESKKPKALLWHRVVAEAFIDNPDELPCVRHKDGNRSNNNASNLEWSCRSRCMKRAYATGSKKPTRGSKISTPIGVFTHQREAAKAAGLSQSTVAWRIKSDRFPDWYNLSD</sequence>
<dbReference type="Pfam" id="PF20987">
    <property type="entry name" value="I-TevI_DNA-bd"/>
    <property type="match status" value="1"/>
</dbReference>
<reference evidence="3 4" key="2">
    <citation type="journal article" date="2009" name="BMC Microbiol.">
        <title>The genome sequence of Geobacter metallireducens: features of metabolism, physiology and regulation common and dissimilar to Geobacter sulfurreducens.</title>
        <authorList>
            <person name="Aklujkar M."/>
            <person name="Krushkal J."/>
            <person name="DiBartolo G."/>
            <person name="Lapidus A."/>
            <person name="Land M.L."/>
            <person name="Lovley D.R."/>
        </authorList>
    </citation>
    <scope>NUCLEOTIDE SEQUENCE [LARGE SCALE GENOMIC DNA]</scope>
    <source>
        <strain evidence="4">ATCC 53774 / DSM 7210 / GS-15</strain>
    </source>
</reference>
<dbReference type="GO" id="GO:0004519">
    <property type="term" value="F:endonuclease activity"/>
    <property type="evidence" value="ECO:0007669"/>
    <property type="project" value="UniProtKB-KW"/>
</dbReference>
<dbReference type="KEGG" id="gme:Gmet_2283"/>
<name>Q39TB6_GEOMG</name>
<dbReference type="AlphaFoldDB" id="Q39TB6"/>
<protein>
    <submittedName>
        <fullName evidence="3">HNH endonuclease</fullName>
    </submittedName>
</protein>
<dbReference type="Gene3D" id="3.90.75.20">
    <property type="match status" value="1"/>
</dbReference>
<dbReference type="Proteomes" id="UP000007073">
    <property type="component" value="Chromosome"/>
</dbReference>
<proteinExistence type="predicted"/>
<dbReference type="InterPro" id="IPR010902">
    <property type="entry name" value="NUMOD4"/>
</dbReference>
<dbReference type="GO" id="GO:0016788">
    <property type="term" value="F:hydrolase activity, acting on ester bonds"/>
    <property type="evidence" value="ECO:0007669"/>
    <property type="project" value="InterPro"/>
</dbReference>
<dbReference type="SUPFAM" id="SSF54060">
    <property type="entry name" value="His-Me finger endonucleases"/>
    <property type="match status" value="1"/>
</dbReference>
<evidence type="ECO:0000259" key="1">
    <source>
        <dbReference type="Pfam" id="PF07463"/>
    </source>
</evidence>
<dbReference type="eggNOG" id="ENOG5030IJX">
    <property type="taxonomic scope" value="Bacteria"/>
</dbReference>
<dbReference type="HOGENOM" id="CLU_099810_0_1_7"/>
<dbReference type="STRING" id="269799.Gmet_2283"/>
<accession>Q39TB6</accession>
<keyword evidence="4" id="KW-1185">Reference proteome</keyword>
<reference evidence="3 4" key="1">
    <citation type="submission" date="2005-10" db="EMBL/GenBank/DDBJ databases">
        <title>Complete sequence of Geobacter metallireducens GS-15.</title>
        <authorList>
            <consortium name="US DOE Joint Genome Institute"/>
            <person name="Copeland A."/>
            <person name="Lucas S."/>
            <person name="Lapidus A."/>
            <person name="Barry K."/>
            <person name="Detter J.C."/>
            <person name="Glavina T."/>
            <person name="Hammon N."/>
            <person name="Israni S."/>
            <person name="Pitluck S."/>
            <person name="Di Bartolo G."/>
            <person name="Chain P."/>
            <person name="Schmutz J."/>
            <person name="Larimer F."/>
            <person name="Land M."/>
            <person name="Kyrpides N."/>
            <person name="Ivanova N."/>
            <person name="Richardson P."/>
        </authorList>
    </citation>
    <scope>NUCLEOTIDE SEQUENCE [LARGE SCALE GENOMIC DNA]</scope>
    <source>
        <strain evidence="4">ATCC 53774 / DSM 7210 / GS-15</strain>
    </source>
</reference>
<dbReference type="RefSeq" id="WP_011366036.1">
    <property type="nucleotide sequence ID" value="NC_007517.1"/>
</dbReference>
<keyword evidence="3" id="KW-0255">Endonuclease</keyword>
<evidence type="ECO:0000313" key="4">
    <source>
        <dbReference type="Proteomes" id="UP000007073"/>
    </source>
</evidence>
<dbReference type="Pfam" id="PF07463">
    <property type="entry name" value="NUMOD4"/>
    <property type="match status" value="1"/>
</dbReference>
<dbReference type="EMBL" id="CP000148">
    <property type="protein sequence ID" value="ABB32508.1"/>
    <property type="molecule type" value="Genomic_DNA"/>
</dbReference>